<accession>A0AC34QG89</accession>
<name>A0AC34QG89_9BILA</name>
<organism evidence="1 2">
    <name type="scientific">Panagrolaimus sp. JU765</name>
    <dbReference type="NCBI Taxonomy" id="591449"/>
    <lineage>
        <taxon>Eukaryota</taxon>
        <taxon>Metazoa</taxon>
        <taxon>Ecdysozoa</taxon>
        <taxon>Nematoda</taxon>
        <taxon>Chromadorea</taxon>
        <taxon>Rhabditida</taxon>
        <taxon>Tylenchina</taxon>
        <taxon>Panagrolaimomorpha</taxon>
        <taxon>Panagrolaimoidea</taxon>
        <taxon>Panagrolaimidae</taxon>
        <taxon>Panagrolaimus</taxon>
    </lineage>
</organism>
<reference evidence="2" key="1">
    <citation type="submission" date="2022-11" db="UniProtKB">
        <authorList>
            <consortium name="WormBaseParasite"/>
        </authorList>
    </citation>
    <scope>IDENTIFICATION</scope>
</reference>
<evidence type="ECO:0000313" key="2">
    <source>
        <dbReference type="WBParaSite" id="JU765_v2.g16093.t2"/>
    </source>
</evidence>
<dbReference type="WBParaSite" id="JU765_v2.g16093.t2">
    <property type="protein sequence ID" value="JU765_v2.g16093.t2"/>
    <property type="gene ID" value="JU765_v2.g16093"/>
</dbReference>
<protein>
    <submittedName>
        <fullName evidence="2">Uncharacterized protein</fullName>
    </submittedName>
</protein>
<evidence type="ECO:0000313" key="1">
    <source>
        <dbReference type="Proteomes" id="UP000887576"/>
    </source>
</evidence>
<dbReference type="Proteomes" id="UP000887576">
    <property type="component" value="Unplaced"/>
</dbReference>
<proteinExistence type="predicted"/>
<sequence length="340" mass="37235">MKAVGLLIVFWASLQETTRAAISAETKAIVNALNAELTAPKLKTYMQKAASMDPAIGSILVYVPRINMGYLCLLNNFDEALNAVRANDVDPAIGSILVYVPRINMGYLCLLNNFDDALNAVRANDGSLNAALDFYLQKCSADPSLVSCLKILQNADTQTRLGAVLLTLFDKFTPEAVTLADDVVDCALSSRPLTKEVVDGFVERFRGLSDATKEGAIGQLPSLKQILRPNGTYYKPYQNELATANYIFGTLVPDADQKTKANNALQKGCQYLHKNFNQYFFYVRDWLSAHSISSRVSMNLTAVASFTASASILAPAGKVLLSAEDTQYSIENFFVECYQI</sequence>